<proteinExistence type="predicted"/>
<evidence type="ECO:0000313" key="2">
    <source>
        <dbReference type="EMBL" id="VEB45746.1"/>
    </source>
</evidence>
<name>A0A3S4K1S4_CHRVL</name>
<accession>A0A3S4K1S4</accession>
<dbReference type="AlphaFoldDB" id="A0A3S4K1S4"/>
<keyword evidence="1" id="KW-1133">Transmembrane helix</keyword>
<evidence type="ECO:0000256" key="1">
    <source>
        <dbReference type="SAM" id="Phobius"/>
    </source>
</evidence>
<gene>
    <name evidence="2" type="ORF">NCTC9695_06278</name>
</gene>
<protein>
    <submittedName>
        <fullName evidence="2">Uncharacterized protein</fullName>
    </submittedName>
</protein>
<keyword evidence="1" id="KW-0472">Membrane</keyword>
<reference evidence="2 3" key="1">
    <citation type="submission" date="2018-12" db="EMBL/GenBank/DDBJ databases">
        <authorList>
            <consortium name="Pathogen Informatics"/>
        </authorList>
    </citation>
    <scope>NUCLEOTIDE SEQUENCE [LARGE SCALE GENOMIC DNA]</scope>
    <source>
        <strain evidence="2 3">NCTC9695</strain>
    </source>
</reference>
<keyword evidence="1" id="KW-0812">Transmembrane</keyword>
<dbReference type="Proteomes" id="UP000275777">
    <property type="component" value="Chromosome"/>
</dbReference>
<organism evidence="2 3">
    <name type="scientific">Chromobacterium violaceum</name>
    <dbReference type="NCBI Taxonomy" id="536"/>
    <lineage>
        <taxon>Bacteria</taxon>
        <taxon>Pseudomonadati</taxon>
        <taxon>Pseudomonadota</taxon>
        <taxon>Betaproteobacteria</taxon>
        <taxon>Neisseriales</taxon>
        <taxon>Chromobacteriaceae</taxon>
        <taxon>Chromobacterium</taxon>
    </lineage>
</organism>
<dbReference type="EMBL" id="LR134182">
    <property type="protein sequence ID" value="VEB45746.1"/>
    <property type="molecule type" value="Genomic_DNA"/>
</dbReference>
<feature type="transmembrane region" description="Helical" evidence="1">
    <location>
        <begin position="7"/>
        <end position="27"/>
    </location>
</feature>
<sequence length="30" mass="3275">MWDNHRLLRSLANLMLGAAALMLLYAGDSG</sequence>
<evidence type="ECO:0000313" key="3">
    <source>
        <dbReference type="Proteomes" id="UP000275777"/>
    </source>
</evidence>